<evidence type="ECO:0000313" key="2">
    <source>
        <dbReference type="EMBL" id="GAA0153269.1"/>
    </source>
</evidence>
<gene>
    <name evidence="2" type="ORF">LIER_11550</name>
</gene>
<comment type="caution">
    <text evidence="2">The sequence shown here is derived from an EMBL/GenBank/DDBJ whole genome shotgun (WGS) entry which is preliminary data.</text>
</comment>
<reference evidence="2 3" key="1">
    <citation type="submission" date="2024-01" db="EMBL/GenBank/DDBJ databases">
        <title>The complete chloroplast genome sequence of Lithospermum erythrorhizon: insights into the phylogenetic relationship among Boraginaceae species and the maternal lineages of purple gromwells.</title>
        <authorList>
            <person name="Okada T."/>
            <person name="Watanabe K."/>
        </authorList>
    </citation>
    <scope>NUCLEOTIDE SEQUENCE [LARGE SCALE GENOMIC DNA]</scope>
</reference>
<feature type="region of interest" description="Disordered" evidence="1">
    <location>
        <begin position="110"/>
        <end position="135"/>
    </location>
</feature>
<dbReference type="AlphaFoldDB" id="A0AAV3PNG7"/>
<name>A0AAV3PNG7_LITER</name>
<accession>A0AAV3PNG7</accession>
<feature type="compositionally biased region" description="Low complexity" evidence="1">
    <location>
        <begin position="86"/>
        <end position="97"/>
    </location>
</feature>
<protein>
    <submittedName>
        <fullName evidence="2">Uncharacterized protein</fullName>
    </submittedName>
</protein>
<dbReference type="EMBL" id="BAABME010002146">
    <property type="protein sequence ID" value="GAA0153269.1"/>
    <property type="molecule type" value="Genomic_DNA"/>
</dbReference>
<evidence type="ECO:0000256" key="1">
    <source>
        <dbReference type="SAM" id="MobiDB-lite"/>
    </source>
</evidence>
<proteinExistence type="predicted"/>
<feature type="region of interest" description="Disordered" evidence="1">
    <location>
        <begin position="86"/>
        <end position="105"/>
    </location>
</feature>
<dbReference type="Proteomes" id="UP001454036">
    <property type="component" value="Unassembled WGS sequence"/>
</dbReference>
<sequence>MVLSLRKEEFLAVGHLAVSQPQATRLTPSIGSDAGEIQFHHPRTPHHMSERFSPTSIATPCGAPSSSTPLAAGNVKHRYERLSSSLISSSHDASGSSAHLPGGNVSLRFTKSPTKNRHGDPVSTLRPHTSSYSSANTSYEDMRPDMFQPIPQAPLIPQVIGIHSSVKRDHTGSNVHGHPLELANRVPLQRLGKHVKFDLP</sequence>
<organism evidence="2 3">
    <name type="scientific">Lithospermum erythrorhizon</name>
    <name type="common">Purple gromwell</name>
    <name type="synonym">Lithospermum officinale var. erythrorhizon</name>
    <dbReference type="NCBI Taxonomy" id="34254"/>
    <lineage>
        <taxon>Eukaryota</taxon>
        <taxon>Viridiplantae</taxon>
        <taxon>Streptophyta</taxon>
        <taxon>Embryophyta</taxon>
        <taxon>Tracheophyta</taxon>
        <taxon>Spermatophyta</taxon>
        <taxon>Magnoliopsida</taxon>
        <taxon>eudicotyledons</taxon>
        <taxon>Gunneridae</taxon>
        <taxon>Pentapetalae</taxon>
        <taxon>asterids</taxon>
        <taxon>lamiids</taxon>
        <taxon>Boraginales</taxon>
        <taxon>Boraginaceae</taxon>
        <taxon>Boraginoideae</taxon>
        <taxon>Lithospermeae</taxon>
        <taxon>Lithospermum</taxon>
    </lineage>
</organism>
<feature type="region of interest" description="Disordered" evidence="1">
    <location>
        <begin position="44"/>
        <end position="69"/>
    </location>
</feature>
<feature type="compositionally biased region" description="Polar residues" evidence="1">
    <location>
        <begin position="126"/>
        <end position="135"/>
    </location>
</feature>
<evidence type="ECO:0000313" key="3">
    <source>
        <dbReference type="Proteomes" id="UP001454036"/>
    </source>
</evidence>
<feature type="compositionally biased region" description="Polar residues" evidence="1">
    <location>
        <begin position="52"/>
        <end position="69"/>
    </location>
</feature>
<keyword evidence="3" id="KW-1185">Reference proteome</keyword>